<gene>
    <name evidence="5" type="ORF">OHC33_006988</name>
</gene>
<keyword evidence="6" id="KW-1185">Reference proteome</keyword>
<name>A0AAN8I6N9_9EURO</name>
<keyword evidence="2" id="KW-0479">Metal-binding</keyword>
<dbReference type="GO" id="GO:0046872">
    <property type="term" value="F:metal ion binding"/>
    <property type="evidence" value="ECO:0007669"/>
    <property type="project" value="UniProtKB-KW"/>
</dbReference>
<dbReference type="PANTHER" id="PTHR28620">
    <property type="entry name" value="CENTROMERE PROTEIN V"/>
    <property type="match status" value="1"/>
</dbReference>
<dbReference type="EMBL" id="JAKLMC020000017">
    <property type="protein sequence ID" value="KAK5952101.1"/>
    <property type="molecule type" value="Genomic_DNA"/>
</dbReference>
<dbReference type="InterPro" id="IPR006913">
    <property type="entry name" value="CENP-V/GFA"/>
</dbReference>
<dbReference type="PANTHER" id="PTHR28620:SF1">
    <property type="entry name" value="CENP-V_GFA DOMAIN-CONTAINING PROTEIN"/>
    <property type="match status" value="1"/>
</dbReference>
<dbReference type="Gene3D" id="2.170.150.70">
    <property type="match status" value="1"/>
</dbReference>
<dbReference type="PROSITE" id="PS51891">
    <property type="entry name" value="CENP_V_GFA"/>
    <property type="match status" value="1"/>
</dbReference>
<reference evidence="5 6" key="1">
    <citation type="submission" date="2022-12" db="EMBL/GenBank/DDBJ databases">
        <title>Genomic features and morphological characterization of a novel Knufia sp. strain isolated from spacecraft assembly facility.</title>
        <authorList>
            <person name="Teixeira M."/>
            <person name="Chander A.M."/>
            <person name="Stajich J.E."/>
            <person name="Venkateswaran K."/>
        </authorList>
    </citation>
    <scope>NUCLEOTIDE SEQUENCE [LARGE SCALE GENOMIC DNA]</scope>
    <source>
        <strain evidence="5 6">FJI-L2-BK-P2</strain>
    </source>
</reference>
<sequence>MTSDTPLSPTTGKPVPRSQTYEGGCHCGNVRYTVKLSPPLDEMPVTQCTCSICHINGQLMVYPLESQIEWHSGKDQMTPYNFGPHRITHSFCPVCGTSIGGKSNDPTFFANNRALNVRTFRGIDIDKLTLRPVDGRRNMTSKEYQFDESKHPHNGYGPRIV</sequence>
<accession>A0AAN8I6N9</accession>
<evidence type="ECO:0000256" key="2">
    <source>
        <dbReference type="ARBA" id="ARBA00022723"/>
    </source>
</evidence>
<dbReference type="InterPro" id="IPR052355">
    <property type="entry name" value="CENP-V-like"/>
</dbReference>
<feature type="domain" description="CENP-V/GFA" evidence="4">
    <location>
        <begin position="21"/>
        <end position="134"/>
    </location>
</feature>
<evidence type="ECO:0000313" key="6">
    <source>
        <dbReference type="Proteomes" id="UP001316803"/>
    </source>
</evidence>
<evidence type="ECO:0000256" key="1">
    <source>
        <dbReference type="ARBA" id="ARBA00005495"/>
    </source>
</evidence>
<dbReference type="Proteomes" id="UP001316803">
    <property type="component" value="Unassembled WGS sequence"/>
</dbReference>
<proteinExistence type="inferred from homology"/>
<dbReference type="SUPFAM" id="SSF51316">
    <property type="entry name" value="Mss4-like"/>
    <property type="match status" value="1"/>
</dbReference>
<dbReference type="Pfam" id="PF04828">
    <property type="entry name" value="GFA"/>
    <property type="match status" value="1"/>
</dbReference>
<evidence type="ECO:0000256" key="3">
    <source>
        <dbReference type="ARBA" id="ARBA00022833"/>
    </source>
</evidence>
<evidence type="ECO:0000313" key="5">
    <source>
        <dbReference type="EMBL" id="KAK5952101.1"/>
    </source>
</evidence>
<protein>
    <recommendedName>
        <fullName evidence="4">CENP-V/GFA domain-containing protein</fullName>
    </recommendedName>
</protein>
<dbReference type="GO" id="GO:0016846">
    <property type="term" value="F:carbon-sulfur lyase activity"/>
    <property type="evidence" value="ECO:0007669"/>
    <property type="project" value="InterPro"/>
</dbReference>
<evidence type="ECO:0000259" key="4">
    <source>
        <dbReference type="PROSITE" id="PS51891"/>
    </source>
</evidence>
<organism evidence="5 6">
    <name type="scientific">Knufia fluminis</name>
    <dbReference type="NCBI Taxonomy" id="191047"/>
    <lineage>
        <taxon>Eukaryota</taxon>
        <taxon>Fungi</taxon>
        <taxon>Dikarya</taxon>
        <taxon>Ascomycota</taxon>
        <taxon>Pezizomycotina</taxon>
        <taxon>Eurotiomycetes</taxon>
        <taxon>Chaetothyriomycetidae</taxon>
        <taxon>Chaetothyriales</taxon>
        <taxon>Trichomeriaceae</taxon>
        <taxon>Knufia</taxon>
    </lineage>
</organism>
<keyword evidence="3" id="KW-0862">Zinc</keyword>
<comment type="similarity">
    <text evidence="1">Belongs to the Gfa family.</text>
</comment>
<comment type="caution">
    <text evidence="5">The sequence shown here is derived from an EMBL/GenBank/DDBJ whole genome shotgun (WGS) entry which is preliminary data.</text>
</comment>
<dbReference type="InterPro" id="IPR011057">
    <property type="entry name" value="Mss4-like_sf"/>
</dbReference>
<dbReference type="AlphaFoldDB" id="A0AAN8I6N9"/>